<feature type="chain" id="PRO_5044964702" description="Carboxypeptidase" evidence="2">
    <location>
        <begin position="31"/>
        <end position="566"/>
    </location>
</feature>
<dbReference type="PANTHER" id="PTHR11802:SF201">
    <property type="entry name" value="CARBOXYPEPTIDASE"/>
    <property type="match status" value="1"/>
</dbReference>
<dbReference type="Gene3D" id="3.40.50.11320">
    <property type="match status" value="1"/>
</dbReference>
<comment type="caution">
    <text evidence="3">The sequence shown here is derived from an EMBL/GenBank/DDBJ whole genome shotgun (WGS) entry which is preliminary data.</text>
</comment>
<dbReference type="Proteomes" id="UP001363151">
    <property type="component" value="Unassembled WGS sequence"/>
</dbReference>
<dbReference type="InterPro" id="IPR029058">
    <property type="entry name" value="AB_hydrolase_fold"/>
</dbReference>
<organism evidence="3 4">
    <name type="scientific">Aureococcus anophagefferens</name>
    <name type="common">Harmful bloom alga</name>
    <dbReference type="NCBI Taxonomy" id="44056"/>
    <lineage>
        <taxon>Eukaryota</taxon>
        <taxon>Sar</taxon>
        <taxon>Stramenopiles</taxon>
        <taxon>Ochrophyta</taxon>
        <taxon>Pelagophyceae</taxon>
        <taxon>Pelagomonadales</taxon>
        <taxon>Pelagomonadaceae</taxon>
        <taxon>Aureococcus</taxon>
    </lineage>
</organism>
<evidence type="ECO:0000256" key="1">
    <source>
        <dbReference type="ARBA" id="ARBA00009431"/>
    </source>
</evidence>
<dbReference type="InterPro" id="IPR018202">
    <property type="entry name" value="Ser_caboxypep_ser_AS"/>
</dbReference>
<accession>A0ABR1G3S3</accession>
<dbReference type="EC" id="3.4.16.-" evidence="2"/>
<dbReference type="PANTHER" id="PTHR11802">
    <property type="entry name" value="SERINE PROTEASE FAMILY S10 SERINE CARBOXYPEPTIDASE"/>
    <property type="match status" value="1"/>
</dbReference>
<dbReference type="SUPFAM" id="SSF53474">
    <property type="entry name" value="alpha/beta-Hydrolases"/>
    <property type="match status" value="1"/>
</dbReference>
<keyword evidence="4" id="KW-1185">Reference proteome</keyword>
<dbReference type="EMBL" id="JBBJCI010000127">
    <property type="protein sequence ID" value="KAK7247774.1"/>
    <property type="molecule type" value="Genomic_DNA"/>
</dbReference>
<comment type="similarity">
    <text evidence="1 2">Belongs to the peptidase S10 family.</text>
</comment>
<keyword evidence="2 3" id="KW-0121">Carboxypeptidase</keyword>
<dbReference type="PROSITE" id="PS00131">
    <property type="entry name" value="CARBOXYPEPT_SER_SER"/>
    <property type="match status" value="1"/>
</dbReference>
<dbReference type="Gene3D" id="3.40.50.1820">
    <property type="entry name" value="alpha/beta hydrolase"/>
    <property type="match status" value="1"/>
</dbReference>
<protein>
    <recommendedName>
        <fullName evidence="2">Carboxypeptidase</fullName>
        <ecNumber evidence="2">3.4.16.-</ecNumber>
    </recommendedName>
</protein>
<keyword evidence="2" id="KW-0645">Protease</keyword>
<keyword evidence="2" id="KW-0378">Hydrolase</keyword>
<dbReference type="Gene3D" id="6.10.250.940">
    <property type="match status" value="1"/>
</dbReference>
<proteinExistence type="inferred from homology"/>
<dbReference type="GO" id="GO:0004180">
    <property type="term" value="F:carboxypeptidase activity"/>
    <property type="evidence" value="ECO:0007669"/>
    <property type="project" value="UniProtKB-KW"/>
</dbReference>
<name>A0ABR1G3S3_AURAN</name>
<dbReference type="PRINTS" id="PR00724">
    <property type="entry name" value="CRBOXYPTASEC"/>
</dbReference>
<gene>
    <name evidence="3" type="ORF">SO694_00122044</name>
</gene>
<dbReference type="Pfam" id="PF00450">
    <property type="entry name" value="Peptidase_S10"/>
    <property type="match status" value="1"/>
</dbReference>
<evidence type="ECO:0000313" key="3">
    <source>
        <dbReference type="EMBL" id="KAK7247774.1"/>
    </source>
</evidence>
<reference evidence="3 4" key="1">
    <citation type="submission" date="2024-03" db="EMBL/GenBank/DDBJ databases">
        <title>Aureococcus anophagefferens CCMP1851 and Kratosvirus quantuckense: Draft genome of a second virus-susceptible host strain in the model system.</title>
        <authorList>
            <person name="Chase E."/>
            <person name="Truchon A.R."/>
            <person name="Schepens W."/>
            <person name="Wilhelm S.W."/>
        </authorList>
    </citation>
    <scope>NUCLEOTIDE SEQUENCE [LARGE SCALE GENOMIC DNA]</scope>
    <source>
        <strain evidence="3 4">CCMP1851</strain>
    </source>
</reference>
<dbReference type="InterPro" id="IPR001563">
    <property type="entry name" value="Peptidase_S10"/>
</dbReference>
<evidence type="ECO:0000313" key="4">
    <source>
        <dbReference type="Proteomes" id="UP001363151"/>
    </source>
</evidence>
<evidence type="ECO:0000256" key="2">
    <source>
        <dbReference type="RuleBase" id="RU361156"/>
    </source>
</evidence>
<keyword evidence="2" id="KW-0732">Signal</keyword>
<feature type="signal peptide" evidence="2">
    <location>
        <begin position="1"/>
        <end position="30"/>
    </location>
</feature>
<sequence>MVSKAAPVVASALAALALTAALLRQGPAVALSQLATTDAAPQEQSTTTNFLSDDALALAGEIASERGMEDLVTVLPGANFVNSFATFSGYLDVSDTKKTFYWFVTARDASKAKDKPVVMWTNGGPGCSGLIGFWTEMGPWRATEDMTIEPFDFAWNKEANMLFIESPTGVGFSTSNKDADFDAGDWSTAKDNFELLKQFFGRFPGLADNDLYLSGESYGGHYVPTLASLLVGARDAPDANVSDAGYKVAANLKGIMVGNPYTDPVENAHGMYGAYFGRSMVPAKMYQDWFVNCGSHSEMKYYALNYSDWPESITGDMECAELTAAMFDAIGDVDYYGLDFPVCNKAQGLEVSAETDAPPAAAGGTKQAARLAATRPDPYARADRDVVAAAKRRRLAGAPAKYGYDACVADYATQYLNKAEVKNAIHANASLLWAECSLPDTLRYNYDDMNLFMEPVWKKLIEAKLHLLVFSGDDDSICGPIGTQDWLARLADEMGLSDAGETWQAWYYVDPEYGDGQVGGYRVKYQSSDGDMAIAFATVHHAGHEVPMYQPMKGLHVFENYLNGTW</sequence>